<reference evidence="2 3" key="2">
    <citation type="submission" date="2013-11" db="EMBL/GenBank/DDBJ databases">
        <title>The Genome Sequence of Phytophthora parasitica INRA-310.</title>
        <authorList>
            <consortium name="The Broad Institute Genomics Platform"/>
            <person name="Russ C."/>
            <person name="Tyler B."/>
            <person name="Panabieres F."/>
            <person name="Shan W."/>
            <person name="Tripathy S."/>
            <person name="Grunwald N."/>
            <person name="Machado M."/>
            <person name="Johnson C.S."/>
            <person name="Arredondo F."/>
            <person name="Hong C."/>
            <person name="Coffey M."/>
            <person name="Young S.K."/>
            <person name="Zeng Q."/>
            <person name="Gargeya S."/>
            <person name="Fitzgerald M."/>
            <person name="Abouelleil A."/>
            <person name="Alvarado L."/>
            <person name="Chapman S.B."/>
            <person name="Gainer-Dewar J."/>
            <person name="Goldberg J."/>
            <person name="Griggs A."/>
            <person name="Gujja S."/>
            <person name="Hansen M."/>
            <person name="Howarth C."/>
            <person name="Imamovic A."/>
            <person name="Ireland A."/>
            <person name="Larimer J."/>
            <person name="McCowan C."/>
            <person name="Murphy C."/>
            <person name="Pearson M."/>
            <person name="Poon T.W."/>
            <person name="Priest M."/>
            <person name="Roberts A."/>
            <person name="Saif S."/>
            <person name="Shea T."/>
            <person name="Sykes S."/>
            <person name="Wortman J."/>
            <person name="Nusbaum C."/>
            <person name="Birren B."/>
        </authorList>
    </citation>
    <scope>NUCLEOTIDE SEQUENCE [LARGE SCALE GENOMIC DNA]</scope>
    <source>
        <strain evidence="2 3">INRA-310</strain>
    </source>
</reference>
<evidence type="ECO:0000256" key="1">
    <source>
        <dbReference type="SAM" id="MobiDB-lite"/>
    </source>
</evidence>
<evidence type="ECO:0000313" key="3">
    <source>
        <dbReference type="Proteomes" id="UP000018817"/>
    </source>
</evidence>
<dbReference type="VEuPathDB" id="FungiDB:PPTG_21003"/>
<gene>
    <name evidence="2" type="ORF">PPTG_21003</name>
</gene>
<dbReference type="Proteomes" id="UP000018817">
    <property type="component" value="Unassembled WGS sequence"/>
</dbReference>
<dbReference type="AlphaFoldDB" id="W2RDB1"/>
<proteinExistence type="predicted"/>
<accession>W2RDB1</accession>
<sequence>MANTNIMVTDTSWGTTLVHPSEAVSAFQDYCDPAIKGRRTDVGEDEASPGCGGNKDADRSVYARTGISVVDGHPATDSEDE</sequence>
<name>W2RDB1_PHYN3</name>
<dbReference type="RefSeq" id="XP_008892684.1">
    <property type="nucleotide sequence ID" value="XM_008894436.1"/>
</dbReference>
<dbReference type="EMBL" id="KI669562">
    <property type="protein sequence ID" value="ETN23362.1"/>
    <property type="molecule type" value="Genomic_DNA"/>
</dbReference>
<protein>
    <submittedName>
        <fullName evidence="2">Uncharacterized protein</fullName>
    </submittedName>
</protein>
<evidence type="ECO:0000313" key="2">
    <source>
        <dbReference type="EMBL" id="ETN23362.1"/>
    </source>
</evidence>
<dbReference type="GeneID" id="20189602"/>
<organism evidence="2 3">
    <name type="scientific">Phytophthora nicotianae (strain INRA-310)</name>
    <name type="common">Phytophthora parasitica</name>
    <dbReference type="NCBI Taxonomy" id="761204"/>
    <lineage>
        <taxon>Eukaryota</taxon>
        <taxon>Sar</taxon>
        <taxon>Stramenopiles</taxon>
        <taxon>Oomycota</taxon>
        <taxon>Peronosporomycetes</taxon>
        <taxon>Peronosporales</taxon>
        <taxon>Peronosporaceae</taxon>
        <taxon>Phytophthora</taxon>
    </lineage>
</organism>
<feature type="region of interest" description="Disordered" evidence="1">
    <location>
        <begin position="40"/>
        <end position="59"/>
    </location>
</feature>
<reference evidence="3" key="1">
    <citation type="submission" date="2011-12" db="EMBL/GenBank/DDBJ databases">
        <authorList>
            <consortium name="The Broad Institute Genome Sequencing Platform"/>
            <person name="Russ C."/>
            <person name="Tyler B."/>
            <person name="Panabieres F."/>
            <person name="Shan W."/>
            <person name="Tripathy S."/>
            <person name="Grunwald N."/>
            <person name="Machado M."/>
            <person name="Young S.K."/>
            <person name="Zeng Q."/>
            <person name="Gargeya S."/>
            <person name="Fitzgerald M."/>
            <person name="Haas B."/>
            <person name="Abouelleil A."/>
            <person name="Alvarado L."/>
            <person name="Arachchi H.M."/>
            <person name="Berlin A."/>
            <person name="Chapman S.B."/>
            <person name="Gearin G."/>
            <person name="Goldberg J."/>
            <person name="Griggs A."/>
            <person name="Gujja S."/>
            <person name="Hansen M."/>
            <person name="Heiman D."/>
            <person name="Howarth C."/>
            <person name="Larimer J."/>
            <person name="Lui A."/>
            <person name="MacDonald P.J.P."/>
            <person name="McCowen C."/>
            <person name="Montmayeur A."/>
            <person name="Murphy C."/>
            <person name="Neiman D."/>
            <person name="Pearson M."/>
            <person name="Priest M."/>
            <person name="Roberts A."/>
            <person name="Saif S."/>
            <person name="Shea T."/>
            <person name="Sisk P."/>
            <person name="Stolte C."/>
            <person name="Sykes S."/>
            <person name="Wortman J."/>
            <person name="Nusbaum C."/>
            <person name="Birren B."/>
        </authorList>
    </citation>
    <scope>NUCLEOTIDE SEQUENCE [LARGE SCALE GENOMIC DNA]</scope>
    <source>
        <strain evidence="3">INRA-310</strain>
    </source>
</reference>